<organism evidence="1 2">
    <name type="scientific">Streptomyces yatensis</name>
    <dbReference type="NCBI Taxonomy" id="155177"/>
    <lineage>
        <taxon>Bacteria</taxon>
        <taxon>Bacillati</taxon>
        <taxon>Actinomycetota</taxon>
        <taxon>Actinomycetes</taxon>
        <taxon>Kitasatosporales</taxon>
        <taxon>Streptomycetaceae</taxon>
        <taxon>Streptomyces</taxon>
        <taxon>Streptomyces violaceusniger group</taxon>
    </lineage>
</organism>
<accession>A0ABN2JF50</accession>
<dbReference type="RefSeq" id="WP_211125679.1">
    <property type="nucleotide sequence ID" value="NZ_CP072941.1"/>
</dbReference>
<dbReference type="EMBL" id="BAAALR010000109">
    <property type="protein sequence ID" value="GAA1724863.1"/>
    <property type="molecule type" value="Genomic_DNA"/>
</dbReference>
<evidence type="ECO:0000313" key="2">
    <source>
        <dbReference type="Proteomes" id="UP001499947"/>
    </source>
</evidence>
<evidence type="ECO:0008006" key="3">
    <source>
        <dbReference type="Google" id="ProtNLM"/>
    </source>
</evidence>
<reference evidence="1 2" key="1">
    <citation type="journal article" date="2019" name="Int. J. Syst. Evol. Microbiol.">
        <title>The Global Catalogue of Microorganisms (GCM) 10K type strain sequencing project: providing services to taxonomists for standard genome sequencing and annotation.</title>
        <authorList>
            <consortium name="The Broad Institute Genomics Platform"/>
            <consortium name="The Broad Institute Genome Sequencing Center for Infectious Disease"/>
            <person name="Wu L."/>
            <person name="Ma J."/>
        </authorList>
    </citation>
    <scope>NUCLEOTIDE SEQUENCE [LARGE SCALE GENOMIC DNA]</scope>
    <source>
        <strain evidence="1 2">JCM 13244</strain>
    </source>
</reference>
<evidence type="ECO:0000313" key="1">
    <source>
        <dbReference type="EMBL" id="GAA1724863.1"/>
    </source>
</evidence>
<dbReference type="Proteomes" id="UP001499947">
    <property type="component" value="Unassembled WGS sequence"/>
</dbReference>
<name>A0ABN2JF50_9ACTN</name>
<protein>
    <recommendedName>
        <fullName evidence="3">ASCH domain-containing protein</fullName>
    </recommendedName>
</protein>
<comment type="caution">
    <text evidence="1">The sequence shown here is derived from an EMBL/GenBank/DDBJ whole genome shotgun (WGS) entry which is preliminary data.</text>
</comment>
<sequence>MRLRGEFRELHDAVLGKRIRVDEDGYLLADDGKTVLTPRRTAKAVYGKQLSGGGGQDQISHYVRTESDPEGFSRRTAEIVTSYEAGPIRNVPLWSEVMAFEDPDEPWEEGALDEIADLEGEADLSDWHTWMLVGARPFEEGPYADFTATVRDPGYLEHMVGGMRWSTAHTGRV</sequence>
<keyword evidence="2" id="KW-1185">Reference proteome</keyword>
<gene>
    <name evidence="1" type="ORF">GCM10009680_78120</name>
</gene>
<proteinExistence type="predicted"/>